<feature type="region of interest" description="Disordered" evidence="1">
    <location>
        <begin position="127"/>
        <end position="166"/>
    </location>
</feature>
<feature type="region of interest" description="Disordered" evidence="1">
    <location>
        <begin position="342"/>
        <end position="364"/>
    </location>
</feature>
<protein>
    <submittedName>
        <fullName evidence="2">Nonsense-mediated decay protein 4</fullName>
    </submittedName>
</protein>
<proteinExistence type="predicted"/>
<dbReference type="EMBL" id="JPOX01000044">
    <property type="protein sequence ID" value="KFX42483.1"/>
    <property type="molecule type" value="Genomic_DNA"/>
</dbReference>
<evidence type="ECO:0000313" key="2">
    <source>
        <dbReference type="EMBL" id="KFX42483.1"/>
    </source>
</evidence>
<feature type="region of interest" description="Disordered" evidence="1">
    <location>
        <begin position="192"/>
        <end position="243"/>
    </location>
</feature>
<evidence type="ECO:0000256" key="1">
    <source>
        <dbReference type="SAM" id="MobiDB-lite"/>
    </source>
</evidence>
<feature type="compositionally biased region" description="Low complexity" evidence="1">
    <location>
        <begin position="206"/>
        <end position="215"/>
    </location>
</feature>
<reference evidence="2" key="2">
    <citation type="journal article" date="2014" name="PLoS Genet.">
        <title>Signature gene expression reveals novel clues to the molecular mechanisms of dimorphic transition in Penicillium marneffei.</title>
        <authorList>
            <person name="Yang E."/>
            <person name="Wang G."/>
            <person name="Cai J."/>
            <person name="Woo P.C."/>
            <person name="Lau S.K."/>
            <person name="Yuen K.-Y."/>
            <person name="Chow W.-N."/>
            <person name="Lin X."/>
        </authorList>
    </citation>
    <scope>NUCLEOTIDE SEQUENCE</scope>
    <source>
        <strain evidence="2">PM1</strain>
    </source>
</reference>
<organism evidence="2">
    <name type="scientific">Talaromyces marneffei PM1</name>
    <dbReference type="NCBI Taxonomy" id="1077442"/>
    <lineage>
        <taxon>Eukaryota</taxon>
        <taxon>Fungi</taxon>
        <taxon>Dikarya</taxon>
        <taxon>Ascomycota</taxon>
        <taxon>Pezizomycotina</taxon>
        <taxon>Eurotiomycetes</taxon>
        <taxon>Eurotiomycetidae</taxon>
        <taxon>Eurotiales</taxon>
        <taxon>Trichocomaceae</taxon>
        <taxon>Talaromyces</taxon>
        <taxon>Talaromyces sect. Talaromyces</taxon>
    </lineage>
</organism>
<comment type="caution">
    <text evidence="2">The sequence shown here is derived from an EMBL/GenBank/DDBJ whole genome shotgun (WGS) entry which is preliminary data.</text>
</comment>
<feature type="compositionally biased region" description="Low complexity" evidence="1">
    <location>
        <begin position="230"/>
        <end position="243"/>
    </location>
</feature>
<gene>
    <name evidence="2" type="ORF">GQ26_0440510</name>
</gene>
<feature type="compositionally biased region" description="Gly residues" evidence="1">
    <location>
        <begin position="346"/>
        <end position="356"/>
    </location>
</feature>
<name>A0A093XBC6_TALMA</name>
<feature type="region of interest" description="Disordered" evidence="1">
    <location>
        <begin position="404"/>
        <end position="468"/>
    </location>
</feature>
<dbReference type="eggNOG" id="ENOG502S5VM">
    <property type="taxonomic scope" value="Eukaryota"/>
</dbReference>
<accession>A0A093XBC6</accession>
<dbReference type="HOGENOM" id="CLU_612794_0_0_1"/>
<sequence>MSAARKVFHCAVDDTVLTTNVSEIKRWASNGAITLFVPLYSRLANIPRSRHRPACALERLQAPKRGGSQVAINSREAVRFLDRVTSGKDTIPADRIVLQGPMEQYDNWADAEQFFLPEFEEEIDEYAPTDGDITTPRTDDAKANGVSTKPEPEQKGPGLPGLPSDLSQMLLSKLNFKGPAAVGAQNDIKSSVSIPSVGTQSDEGSRASSRSSQTSPEFADRNAKRGHNRSTSTSSNTPPTPTVLRPLLSALLWRLHHDEGSIGVPQNLTLISNDRDTQVWAQKFGITTKNIHQLRTAIQYEEKEFKNRVKYAEKTQHVAPSPKPLFSYENDSEEDELVFVPRGRGKGAGRGSGSRGANGRKTRAATVAAIAQADTTVEVPSQPIDPDSFSRSIGATMTVKQPSLDLSSQTVASRGLAAASRRHGDDHGHGQTNGGNGSSSRRRQRGTGNSRANTSSRGGRGQGKLWVP</sequence>
<dbReference type="AlphaFoldDB" id="A0A093XBC6"/>
<reference key="1">
    <citation type="journal article" date="2014" name="PLoS Genet.">
        <title>Signature Gene Expression Reveals Novel Clues to the Molecular Mechanisms of Dimorphic Transition in Penicillium marneffei.</title>
        <authorList>
            <person name="Yang E."/>
            <person name="Wang G."/>
            <person name="Cai J."/>
            <person name="Woo P.C."/>
            <person name="Lau S.K."/>
            <person name="Yuen K.-Y."/>
            <person name="Chow W.-N."/>
            <person name="Lin X."/>
        </authorList>
    </citation>
    <scope>NUCLEOTIDE SEQUENCE [LARGE SCALE GENOMIC DNA]</scope>
    <source>
        <strain>PM1</strain>
    </source>
</reference>